<proteinExistence type="predicted"/>
<protein>
    <submittedName>
        <fullName evidence="1">Uncharacterized protein</fullName>
    </submittedName>
</protein>
<organism evidence="1 2">
    <name type="scientific">Panthera leo</name>
    <name type="common">Lion</name>
    <dbReference type="NCBI Taxonomy" id="9689"/>
    <lineage>
        <taxon>Eukaryota</taxon>
        <taxon>Metazoa</taxon>
        <taxon>Chordata</taxon>
        <taxon>Craniata</taxon>
        <taxon>Vertebrata</taxon>
        <taxon>Euteleostomi</taxon>
        <taxon>Mammalia</taxon>
        <taxon>Eutheria</taxon>
        <taxon>Laurasiatheria</taxon>
        <taxon>Carnivora</taxon>
        <taxon>Feliformia</taxon>
        <taxon>Felidae</taxon>
        <taxon>Pantherinae</taxon>
        <taxon>Panthera</taxon>
    </lineage>
</organism>
<reference evidence="1" key="2">
    <citation type="submission" date="2025-08" db="UniProtKB">
        <authorList>
            <consortium name="Ensembl"/>
        </authorList>
    </citation>
    <scope>IDENTIFICATION</scope>
</reference>
<accession>A0A8C8XCC9</accession>
<reference evidence="1" key="3">
    <citation type="submission" date="2025-09" db="UniProtKB">
        <authorList>
            <consortium name="Ensembl"/>
        </authorList>
    </citation>
    <scope>IDENTIFICATION</scope>
</reference>
<sequence>MLKRKNISLSNSCIPNPFQHKSREVLACIPSPLQSEHTDCICCTIPGASCLIIITHTYPLHALQSTFLLSCSLVVLPLYRSSKDTLGRKELDSIKFCQVLLNTRYT</sequence>
<evidence type="ECO:0000313" key="1">
    <source>
        <dbReference type="Ensembl" id="ENSPLOP00000017432.1"/>
    </source>
</evidence>
<dbReference type="GeneTree" id="ENSGT00990000204193"/>
<dbReference type="Ensembl" id="ENSPLOT00000019307.1">
    <property type="protein sequence ID" value="ENSPLOP00000017432.1"/>
    <property type="gene ID" value="ENSPLOG00000012756.1"/>
</dbReference>
<dbReference type="AlphaFoldDB" id="A0A8C8XCC9"/>
<evidence type="ECO:0000313" key="2">
    <source>
        <dbReference type="Proteomes" id="UP000694399"/>
    </source>
</evidence>
<name>A0A8C8XCC9_PANLE</name>
<keyword evidence="2" id="KW-1185">Reference proteome</keyword>
<dbReference type="Proteomes" id="UP000694399">
    <property type="component" value="Chromosome E3"/>
</dbReference>
<reference evidence="1" key="1">
    <citation type="journal article" date="2019" name="bioRxiv">
        <title>Long live the king: chromosome-level assembly of the lion (Panthera leo) using linked-read, Hi-C, and long read data.</title>
        <authorList>
            <person name="Armstrong E.E."/>
            <person name="Taylor R.W."/>
            <person name="Miller D.E."/>
            <person name="Kaelin C."/>
            <person name="Barsh G."/>
            <person name="Hadly E.A."/>
            <person name="Petrov D."/>
        </authorList>
    </citation>
    <scope>NUCLEOTIDE SEQUENCE [LARGE SCALE GENOMIC DNA]</scope>
</reference>